<dbReference type="Proteomes" id="UP000050525">
    <property type="component" value="Unassembled WGS sequence"/>
</dbReference>
<keyword evidence="2" id="KW-1185">Reference proteome</keyword>
<proteinExistence type="predicted"/>
<name>A0A151P1H1_ALLMI</name>
<organism evidence="1 2">
    <name type="scientific">Alligator mississippiensis</name>
    <name type="common">American alligator</name>
    <dbReference type="NCBI Taxonomy" id="8496"/>
    <lineage>
        <taxon>Eukaryota</taxon>
        <taxon>Metazoa</taxon>
        <taxon>Chordata</taxon>
        <taxon>Craniata</taxon>
        <taxon>Vertebrata</taxon>
        <taxon>Euteleostomi</taxon>
        <taxon>Archelosauria</taxon>
        <taxon>Archosauria</taxon>
        <taxon>Crocodylia</taxon>
        <taxon>Alligatoridae</taxon>
        <taxon>Alligatorinae</taxon>
        <taxon>Alligator</taxon>
    </lineage>
</organism>
<gene>
    <name evidence="1" type="ORF">Y1Q_0010274</name>
</gene>
<sequence>MSCQLHETFDELQLTEEVVTFQVSAVHSSPPSNFLCPTHQVKRAAQSKIISSASALLEYCITIKAGVLYANTARAGMLLIIAIRIGKLWEKQTR</sequence>
<dbReference type="EMBL" id="AKHW03001300">
    <property type="protein sequence ID" value="KYO42944.1"/>
    <property type="molecule type" value="Genomic_DNA"/>
</dbReference>
<evidence type="ECO:0000313" key="2">
    <source>
        <dbReference type="Proteomes" id="UP000050525"/>
    </source>
</evidence>
<accession>A0A151P1H1</accession>
<protein>
    <submittedName>
        <fullName evidence="1">Uncharacterized protein</fullName>
    </submittedName>
</protein>
<comment type="caution">
    <text evidence="1">The sequence shown here is derived from an EMBL/GenBank/DDBJ whole genome shotgun (WGS) entry which is preliminary data.</text>
</comment>
<evidence type="ECO:0000313" key="1">
    <source>
        <dbReference type="EMBL" id="KYO42944.1"/>
    </source>
</evidence>
<dbReference type="AlphaFoldDB" id="A0A151P1H1"/>
<reference evidence="1 2" key="1">
    <citation type="journal article" date="2012" name="Genome Biol.">
        <title>Sequencing three crocodilian genomes to illuminate the evolution of archosaurs and amniotes.</title>
        <authorList>
            <person name="St John J.A."/>
            <person name="Braun E.L."/>
            <person name="Isberg S.R."/>
            <person name="Miles L.G."/>
            <person name="Chong A.Y."/>
            <person name="Gongora J."/>
            <person name="Dalzell P."/>
            <person name="Moran C."/>
            <person name="Bed'hom B."/>
            <person name="Abzhanov A."/>
            <person name="Burgess S.C."/>
            <person name="Cooksey A.M."/>
            <person name="Castoe T.A."/>
            <person name="Crawford N.G."/>
            <person name="Densmore L.D."/>
            <person name="Drew J.C."/>
            <person name="Edwards S.V."/>
            <person name="Faircloth B.C."/>
            <person name="Fujita M.K."/>
            <person name="Greenwold M.J."/>
            <person name="Hoffmann F.G."/>
            <person name="Howard J.M."/>
            <person name="Iguchi T."/>
            <person name="Janes D.E."/>
            <person name="Khan S.Y."/>
            <person name="Kohno S."/>
            <person name="de Koning A.J."/>
            <person name="Lance S.L."/>
            <person name="McCarthy F.M."/>
            <person name="McCormack J.E."/>
            <person name="Merchant M.E."/>
            <person name="Peterson D.G."/>
            <person name="Pollock D.D."/>
            <person name="Pourmand N."/>
            <person name="Raney B.J."/>
            <person name="Roessler K.A."/>
            <person name="Sanford J.R."/>
            <person name="Sawyer R.H."/>
            <person name="Schmidt C.J."/>
            <person name="Triplett E.W."/>
            <person name="Tuberville T.D."/>
            <person name="Venegas-Anaya M."/>
            <person name="Howard J.T."/>
            <person name="Jarvis E.D."/>
            <person name="Guillette L.J.Jr."/>
            <person name="Glenn T.C."/>
            <person name="Green R.E."/>
            <person name="Ray D.A."/>
        </authorList>
    </citation>
    <scope>NUCLEOTIDE SEQUENCE [LARGE SCALE GENOMIC DNA]</scope>
    <source>
        <strain evidence="1">KSC_2009_1</strain>
    </source>
</reference>